<reference evidence="1 2" key="1">
    <citation type="submission" date="2016-11" db="EMBL/GenBank/DDBJ databases">
        <title>Draft Genome Sequences of Nine Cyanobacterial Strains from Diverse Habitats.</title>
        <authorList>
            <person name="Zhu T."/>
            <person name="Hou S."/>
            <person name="Lu X."/>
            <person name="Hess W.R."/>
        </authorList>
    </citation>
    <scope>NUCLEOTIDE SEQUENCE [LARGE SCALE GENOMIC DNA]</scope>
    <source>
        <strain evidence="1 2">5.2 s.c.1</strain>
    </source>
</reference>
<keyword evidence="2" id="KW-1185">Reference proteome</keyword>
<dbReference type="Proteomes" id="UP000185984">
    <property type="component" value="Unassembled WGS sequence"/>
</dbReference>
<dbReference type="RefSeq" id="WP_073548413.1">
    <property type="nucleotide sequence ID" value="NZ_CAWMVK010000034.1"/>
</dbReference>
<dbReference type="EMBL" id="MRCC01000004">
    <property type="protein sequence ID" value="OKH27950.1"/>
    <property type="molecule type" value="Genomic_DNA"/>
</dbReference>
<evidence type="ECO:0000313" key="1">
    <source>
        <dbReference type="EMBL" id="OKH27950.1"/>
    </source>
</evidence>
<comment type="caution">
    <text evidence="1">The sequence shown here is derived from an EMBL/GenBank/DDBJ whole genome shotgun (WGS) entry which is preliminary data.</text>
</comment>
<sequence>MAQEFNPAQDGSKSPPSPAQLDLLAALLSSENTIYPWNPADPETEIYFEEQDALVSEVSSAEFQARSQHFFSKLTELWFTVTPSKKNSASDIDCLLDWQHDFASYVPHAWLEAIADRAKQVFPAPNSLTEKLVLCVRGLLPNFVEADLLVLARPFAQTLCSVKQESQAVISHLHHHAWDDLSEIEQAKASLVIACYVLAQITVTETPHYNGHKPNEMI</sequence>
<accession>A0A1U7HWE8</accession>
<evidence type="ECO:0000313" key="2">
    <source>
        <dbReference type="Proteomes" id="UP000185984"/>
    </source>
</evidence>
<dbReference type="STRING" id="247279.NIES1031_05030"/>
<dbReference type="AlphaFoldDB" id="A0A1U7HWE8"/>
<name>A0A1U7HWE8_9CHRO</name>
<organism evidence="1 2">
    <name type="scientific">Chroogloeocystis siderophila 5.2 s.c.1</name>
    <dbReference type="NCBI Taxonomy" id="247279"/>
    <lineage>
        <taxon>Bacteria</taxon>
        <taxon>Bacillati</taxon>
        <taxon>Cyanobacteriota</taxon>
        <taxon>Cyanophyceae</taxon>
        <taxon>Oscillatoriophycideae</taxon>
        <taxon>Chroococcales</taxon>
        <taxon>Chroococcaceae</taxon>
        <taxon>Chroogloeocystis</taxon>
    </lineage>
</organism>
<dbReference type="OrthoDB" id="422386at2"/>
<gene>
    <name evidence="1" type="ORF">NIES1031_05030</name>
</gene>
<protein>
    <submittedName>
        <fullName evidence="1">Uncharacterized protein</fullName>
    </submittedName>
</protein>
<proteinExistence type="predicted"/>